<dbReference type="Proteomes" id="UP000024329">
    <property type="component" value="Unassembled WGS sequence"/>
</dbReference>
<accession>A0A031JG08</accession>
<sequence length="254" mass="27552">MAEVFAPHDPARCCLCGSVEDLTGEHKVKASTIRALFSGEPMMIGTFDEGARPRRAQSSKSKAFHFQSRVCVVCNSTRTQGADVEFARFDEAARELLAQGADPATAFDDPRYAVGGPPYLNVFRYLAKVLACHIAEVGGPRFTALVEFAIGRSDANLVSVRMGADGRFQFWFDHTGDPEFAGHGGLGATFSKRTGLANGFASSLTHGALRYEFGISFNWMIGLLLRIQHPTFHQRLAEARRETLAASDGASESA</sequence>
<reference evidence="1 2" key="1">
    <citation type="submission" date="2014-03" db="EMBL/GenBank/DDBJ databases">
        <title>Whole genome sequence of Novosphingobium resinovorum KF1.</title>
        <authorList>
            <person name="Gan H.M."/>
            <person name="Gan H.Y."/>
            <person name="Chew T.H."/>
            <person name="Savka M.A."/>
        </authorList>
    </citation>
    <scope>NUCLEOTIDE SEQUENCE [LARGE SCALE GENOMIC DNA]</scope>
    <source>
        <strain evidence="1 2">KF1</strain>
    </source>
</reference>
<evidence type="ECO:0000313" key="1">
    <source>
        <dbReference type="EMBL" id="EZP72198.1"/>
    </source>
</evidence>
<dbReference type="eggNOG" id="ENOG5032NC4">
    <property type="taxonomic scope" value="Bacteria"/>
</dbReference>
<protein>
    <submittedName>
        <fullName evidence="1">Uncharacterized protein</fullName>
    </submittedName>
</protein>
<proteinExistence type="predicted"/>
<dbReference type="PATRIC" id="fig|158500.4.peg.5242"/>
<dbReference type="AlphaFoldDB" id="A0A031JG08"/>
<evidence type="ECO:0000313" key="2">
    <source>
        <dbReference type="Proteomes" id="UP000024329"/>
    </source>
</evidence>
<gene>
    <name evidence="1" type="ORF">BV97_05161</name>
</gene>
<name>A0A031JG08_9SPHN</name>
<organism evidence="1 2">
    <name type="scientific">Novosphingobium resinovorum</name>
    <dbReference type="NCBI Taxonomy" id="158500"/>
    <lineage>
        <taxon>Bacteria</taxon>
        <taxon>Pseudomonadati</taxon>
        <taxon>Pseudomonadota</taxon>
        <taxon>Alphaproteobacteria</taxon>
        <taxon>Sphingomonadales</taxon>
        <taxon>Sphingomonadaceae</taxon>
        <taxon>Novosphingobium</taxon>
    </lineage>
</organism>
<dbReference type="EMBL" id="JFYZ01000053">
    <property type="protein sequence ID" value="EZP72198.1"/>
    <property type="molecule type" value="Genomic_DNA"/>
</dbReference>
<dbReference type="RefSeq" id="WP_036529985.1">
    <property type="nucleotide sequence ID" value="NZ_JFYZ01000053.1"/>
</dbReference>
<comment type="caution">
    <text evidence="1">The sequence shown here is derived from an EMBL/GenBank/DDBJ whole genome shotgun (WGS) entry which is preliminary data.</text>
</comment>